<dbReference type="OrthoDB" id="9979678at2759"/>
<dbReference type="GO" id="GO:0000902">
    <property type="term" value="P:cell morphogenesis"/>
    <property type="evidence" value="ECO:0000318"/>
    <property type="project" value="GO_Central"/>
</dbReference>
<evidence type="ECO:0000256" key="5">
    <source>
        <dbReference type="ARBA" id="ARBA00023203"/>
    </source>
</evidence>
<accession>A2E5T1</accession>
<dbReference type="GO" id="GO:0008290">
    <property type="term" value="C:F-actin capping protein complex"/>
    <property type="evidence" value="ECO:0000318"/>
    <property type="project" value="GO_Central"/>
</dbReference>
<dbReference type="PRINTS" id="PR00192">
    <property type="entry name" value="FACTINCAPB"/>
</dbReference>
<dbReference type="GO" id="GO:0051016">
    <property type="term" value="P:barbed-end actin filament capping"/>
    <property type="evidence" value="ECO:0000318"/>
    <property type="project" value="GO_Central"/>
</dbReference>
<dbReference type="SMR" id="A2E5T1"/>
<protein>
    <recommendedName>
        <fullName evidence="7">F-actin-capping protein subunit beta</fullName>
    </recommendedName>
</protein>
<dbReference type="FunCoup" id="A2E5T1">
    <property type="interactions" value="633"/>
</dbReference>
<comment type="subunit">
    <text evidence="7">Heterodimer of an alpha and a beta subunit.</text>
</comment>
<dbReference type="OMA" id="VESTIMM"/>
<comment type="similarity">
    <text evidence="2 7">Belongs to the F-actin-capping protein beta subunit family.</text>
</comment>
<dbReference type="GO" id="GO:0030036">
    <property type="term" value="P:actin cytoskeleton organization"/>
    <property type="evidence" value="ECO:0007669"/>
    <property type="project" value="InterPro"/>
</dbReference>
<dbReference type="EMBL" id="DS113309">
    <property type="protein sequence ID" value="EAY12001.1"/>
    <property type="molecule type" value="Genomic_DNA"/>
</dbReference>
<reference evidence="8" key="2">
    <citation type="journal article" date="2007" name="Science">
        <title>Draft genome sequence of the sexually transmitted pathogen Trichomonas vaginalis.</title>
        <authorList>
            <person name="Carlton J.M."/>
            <person name="Hirt R.P."/>
            <person name="Silva J.C."/>
            <person name="Delcher A.L."/>
            <person name="Schatz M."/>
            <person name="Zhao Q."/>
            <person name="Wortman J.R."/>
            <person name="Bidwell S.L."/>
            <person name="Alsmark U.C.M."/>
            <person name="Besteiro S."/>
            <person name="Sicheritz-Ponten T."/>
            <person name="Noel C.J."/>
            <person name="Dacks J.B."/>
            <person name="Foster P.G."/>
            <person name="Simillion C."/>
            <person name="Van de Peer Y."/>
            <person name="Miranda-Saavedra D."/>
            <person name="Barton G.J."/>
            <person name="Westrop G.D."/>
            <person name="Mueller S."/>
            <person name="Dessi D."/>
            <person name="Fiori P.L."/>
            <person name="Ren Q."/>
            <person name="Paulsen I."/>
            <person name="Zhang H."/>
            <person name="Bastida-Corcuera F.D."/>
            <person name="Simoes-Barbosa A."/>
            <person name="Brown M.T."/>
            <person name="Hayes R.D."/>
            <person name="Mukherjee M."/>
            <person name="Okumura C.Y."/>
            <person name="Schneider R."/>
            <person name="Smith A.J."/>
            <person name="Vanacova S."/>
            <person name="Villalvazo M."/>
            <person name="Haas B.J."/>
            <person name="Pertea M."/>
            <person name="Feldblyum T.V."/>
            <person name="Utterback T.R."/>
            <person name="Shu C.L."/>
            <person name="Osoegawa K."/>
            <person name="de Jong P.J."/>
            <person name="Hrdy I."/>
            <person name="Horvathova L."/>
            <person name="Zubacova Z."/>
            <person name="Dolezal P."/>
            <person name="Malik S.B."/>
            <person name="Logsdon J.M. Jr."/>
            <person name="Henze K."/>
            <person name="Gupta A."/>
            <person name="Wang C.C."/>
            <person name="Dunne R.L."/>
            <person name="Upcroft J.A."/>
            <person name="Upcroft P."/>
            <person name="White O."/>
            <person name="Salzberg S.L."/>
            <person name="Tang P."/>
            <person name="Chiu C.-H."/>
            <person name="Lee Y.-S."/>
            <person name="Embley T.M."/>
            <person name="Coombs G.H."/>
            <person name="Mottram J.C."/>
            <person name="Tachezy J."/>
            <person name="Fraser-Liggett C.M."/>
            <person name="Johnson P.J."/>
        </authorList>
    </citation>
    <scope>NUCLEOTIDE SEQUENCE [LARGE SCALE GENOMIC DNA]</scope>
    <source>
        <strain evidence="8">G3</strain>
    </source>
</reference>
<dbReference type="RefSeq" id="XP_001324224.1">
    <property type="nucleotide sequence ID" value="XM_001324189.1"/>
</dbReference>
<dbReference type="InterPro" id="IPR043175">
    <property type="entry name" value="CAPZB_N"/>
</dbReference>
<sequence>MSDDSKIKEVYQLLRHIQPSKIEHRREDAITLANDLEEEILQTVDVPLKIVQDEVKNAPYIACEFNRDLDSYRSPISNKYFPSLPDGQKLPKRLRNMEIKANTAFGAYTHLYYNGGICSVYFWEIDEGVFGCGVFIKNEIDTGLRSGEHIKGSINCADTIEVDETNKTATYTLTSSAIVNVELDVGIGTPLTISGSTSDRKVKKAKWAKDDDHIVNIGQLVESNSANFKDTIDGIFVGKMKQIMDLLANNDGRAQQAAMAEAFAAQARARGNK</sequence>
<evidence type="ECO:0000256" key="7">
    <source>
        <dbReference type="RuleBase" id="RU365078"/>
    </source>
</evidence>
<dbReference type="Proteomes" id="UP000001542">
    <property type="component" value="Unassembled WGS sequence"/>
</dbReference>
<dbReference type="VEuPathDB" id="TrichDB:TVAG_398750"/>
<gene>
    <name evidence="8" type="ORF">TVAG_271840</name>
</gene>
<keyword evidence="4 7" id="KW-0963">Cytoplasm</keyword>
<dbReference type="STRING" id="5722.A2E5T1"/>
<reference evidence="8" key="1">
    <citation type="submission" date="2006-10" db="EMBL/GenBank/DDBJ databases">
        <authorList>
            <person name="Amadeo P."/>
            <person name="Zhao Q."/>
            <person name="Wortman J."/>
            <person name="Fraser-Liggett C."/>
            <person name="Carlton J."/>
        </authorList>
    </citation>
    <scope>NUCLEOTIDE SEQUENCE</scope>
    <source>
        <strain evidence="8">G3</strain>
    </source>
</reference>
<evidence type="ECO:0000313" key="8">
    <source>
        <dbReference type="EMBL" id="EAY12001.1"/>
    </source>
</evidence>
<evidence type="ECO:0000313" key="9">
    <source>
        <dbReference type="Proteomes" id="UP000001542"/>
    </source>
</evidence>
<comment type="function">
    <text evidence="7">F-actin-capping proteins bind in a Ca(2+)-independent manner to the fast growing ends of actin filaments (barbed end) thereby blocking the exchange of subunits at these ends. Unlike other capping proteins (such as gelsolin and severin), these proteins do not sever actin filaments.</text>
</comment>
<organism evidence="8 9">
    <name type="scientific">Trichomonas vaginalis (strain ATCC PRA-98 / G3)</name>
    <dbReference type="NCBI Taxonomy" id="412133"/>
    <lineage>
        <taxon>Eukaryota</taxon>
        <taxon>Metamonada</taxon>
        <taxon>Parabasalia</taxon>
        <taxon>Trichomonadida</taxon>
        <taxon>Trichomonadidae</taxon>
        <taxon>Trichomonas</taxon>
    </lineage>
</organism>
<dbReference type="InterPro" id="IPR037282">
    <property type="entry name" value="CapZ_alpha/beta"/>
</dbReference>
<keyword evidence="9" id="KW-1185">Reference proteome</keyword>
<dbReference type="PROSITE" id="PS00231">
    <property type="entry name" value="F_ACTIN_CAPPING_BETA"/>
    <property type="match status" value="1"/>
</dbReference>
<dbReference type="eggNOG" id="KOG3174">
    <property type="taxonomic scope" value="Eukaryota"/>
</dbReference>
<dbReference type="Gene3D" id="3.90.1150.210">
    <property type="entry name" value="F-actin capping protein, beta subunit"/>
    <property type="match status" value="1"/>
</dbReference>
<dbReference type="GO" id="GO:0051015">
    <property type="term" value="F:actin filament binding"/>
    <property type="evidence" value="ECO:0000318"/>
    <property type="project" value="GO_Central"/>
</dbReference>
<keyword evidence="5 7" id="KW-0009">Actin-binding</keyword>
<evidence type="ECO:0000256" key="2">
    <source>
        <dbReference type="ARBA" id="ARBA00006039"/>
    </source>
</evidence>
<evidence type="ECO:0000256" key="6">
    <source>
        <dbReference type="ARBA" id="ARBA00023212"/>
    </source>
</evidence>
<evidence type="ECO:0000256" key="1">
    <source>
        <dbReference type="ARBA" id="ARBA00004245"/>
    </source>
</evidence>
<proteinExistence type="inferred from homology"/>
<evidence type="ECO:0000256" key="3">
    <source>
        <dbReference type="ARBA" id="ARBA00022467"/>
    </source>
</evidence>
<dbReference type="PANTHER" id="PTHR10619:SF0">
    <property type="entry name" value="F-ACTIN-CAPPING PROTEIN SUBUNIT BETA ISOFORMS 1 AND 2"/>
    <property type="match status" value="1"/>
</dbReference>
<dbReference type="InterPro" id="IPR001698">
    <property type="entry name" value="CAPZB"/>
</dbReference>
<comment type="subcellular location">
    <subcellularLocation>
        <location evidence="1 7">Cytoplasm</location>
        <location evidence="1 7">Cytoskeleton</location>
    </subcellularLocation>
</comment>
<dbReference type="AlphaFoldDB" id="A2E5T1"/>
<dbReference type="InterPro" id="IPR042276">
    <property type="entry name" value="CapZ_alpha/beta_2"/>
</dbReference>
<dbReference type="SUPFAM" id="SSF90096">
    <property type="entry name" value="Subunits of heterodimeric actin filament capping protein Capz"/>
    <property type="match status" value="1"/>
</dbReference>
<keyword evidence="6 7" id="KW-0206">Cytoskeleton</keyword>
<dbReference type="InParanoid" id="A2E5T1"/>
<dbReference type="KEGG" id="tva:4769961"/>
<dbReference type="Pfam" id="PF01115">
    <property type="entry name" value="F_actin_cap_B"/>
    <property type="match status" value="1"/>
</dbReference>
<evidence type="ECO:0000256" key="4">
    <source>
        <dbReference type="ARBA" id="ARBA00022490"/>
    </source>
</evidence>
<dbReference type="GO" id="GO:0005737">
    <property type="term" value="C:cytoplasm"/>
    <property type="evidence" value="ECO:0007669"/>
    <property type="project" value="InterPro"/>
</dbReference>
<name>A2E5T1_TRIV3</name>
<keyword evidence="3 7" id="KW-0117">Actin capping</keyword>
<dbReference type="InterPro" id="IPR019771">
    <property type="entry name" value="F-actin_capping_bsu_CS"/>
</dbReference>
<dbReference type="VEuPathDB" id="TrichDB:TVAGG3_0256990"/>
<dbReference type="PANTHER" id="PTHR10619">
    <property type="entry name" value="F-ACTIN-CAPPING PROTEIN SUBUNIT BETA"/>
    <property type="match status" value="1"/>
</dbReference>
<dbReference type="Gene3D" id="1.20.58.570">
    <property type="match status" value="1"/>
</dbReference>